<dbReference type="AlphaFoldDB" id="A0A8K0RFE4"/>
<dbReference type="InterPro" id="IPR038883">
    <property type="entry name" value="AN11006-like"/>
</dbReference>
<dbReference type="OrthoDB" id="3801407at2759"/>
<sequence>MSATTDMGFRFLDLPAELRNRIYDQAATTDDPIRITHETPLHHPHHYAGLTRVCRQIRNEYLAIQQRGARLEVDWDELPHYMTTFHADKTSNILRPKSLDVRLTYAYEDEENLEPQVDILPLLQLKTGATDMEVRVITVHYDNEHVVHHWLNAALHYASRDLQQLVNNNYEEWNRCIRLGCFHSIMVRHAKWDGSIGTIDIALAQYQKDDEALREMKQCSESQFSFEMMRRFGFGNTLFLGCGYYIMRTSFAENLSEGVEWSQSSGLVGKGNDSD</sequence>
<dbReference type="PANTHER" id="PTHR42085">
    <property type="entry name" value="F-BOX DOMAIN-CONTAINING PROTEIN"/>
    <property type="match status" value="1"/>
</dbReference>
<reference evidence="1" key="1">
    <citation type="journal article" date="2021" name="Nat. Commun.">
        <title>Genetic determinants of endophytism in the Arabidopsis root mycobiome.</title>
        <authorList>
            <person name="Mesny F."/>
            <person name="Miyauchi S."/>
            <person name="Thiergart T."/>
            <person name="Pickel B."/>
            <person name="Atanasova L."/>
            <person name="Karlsson M."/>
            <person name="Huettel B."/>
            <person name="Barry K.W."/>
            <person name="Haridas S."/>
            <person name="Chen C."/>
            <person name="Bauer D."/>
            <person name="Andreopoulos W."/>
            <person name="Pangilinan J."/>
            <person name="LaButti K."/>
            <person name="Riley R."/>
            <person name="Lipzen A."/>
            <person name="Clum A."/>
            <person name="Drula E."/>
            <person name="Henrissat B."/>
            <person name="Kohler A."/>
            <person name="Grigoriev I.V."/>
            <person name="Martin F.M."/>
            <person name="Hacquard S."/>
        </authorList>
    </citation>
    <scope>NUCLEOTIDE SEQUENCE</scope>
    <source>
        <strain evidence="1">MPI-SDFR-AT-0120</strain>
    </source>
</reference>
<organism evidence="1 2">
    <name type="scientific">Paraphoma chrysanthemicola</name>
    <dbReference type="NCBI Taxonomy" id="798071"/>
    <lineage>
        <taxon>Eukaryota</taxon>
        <taxon>Fungi</taxon>
        <taxon>Dikarya</taxon>
        <taxon>Ascomycota</taxon>
        <taxon>Pezizomycotina</taxon>
        <taxon>Dothideomycetes</taxon>
        <taxon>Pleosporomycetidae</taxon>
        <taxon>Pleosporales</taxon>
        <taxon>Pleosporineae</taxon>
        <taxon>Phaeosphaeriaceae</taxon>
        <taxon>Paraphoma</taxon>
    </lineage>
</organism>
<evidence type="ECO:0000313" key="2">
    <source>
        <dbReference type="Proteomes" id="UP000813461"/>
    </source>
</evidence>
<evidence type="ECO:0000313" key="1">
    <source>
        <dbReference type="EMBL" id="KAH7093510.1"/>
    </source>
</evidence>
<evidence type="ECO:0008006" key="3">
    <source>
        <dbReference type="Google" id="ProtNLM"/>
    </source>
</evidence>
<dbReference type="EMBL" id="JAGMVJ010000002">
    <property type="protein sequence ID" value="KAH7093510.1"/>
    <property type="molecule type" value="Genomic_DNA"/>
</dbReference>
<protein>
    <recommendedName>
        <fullName evidence="3">F-box domain-containing protein</fullName>
    </recommendedName>
</protein>
<dbReference type="PANTHER" id="PTHR42085:SF1">
    <property type="entry name" value="F-BOX DOMAIN-CONTAINING PROTEIN"/>
    <property type="match status" value="1"/>
</dbReference>
<proteinExistence type="predicted"/>
<keyword evidence="2" id="KW-1185">Reference proteome</keyword>
<dbReference type="Proteomes" id="UP000813461">
    <property type="component" value="Unassembled WGS sequence"/>
</dbReference>
<accession>A0A8K0RFE4</accession>
<comment type="caution">
    <text evidence="1">The sequence shown here is derived from an EMBL/GenBank/DDBJ whole genome shotgun (WGS) entry which is preliminary data.</text>
</comment>
<gene>
    <name evidence="1" type="ORF">FB567DRAFT_175488</name>
</gene>
<name>A0A8K0RFE4_9PLEO</name>